<feature type="compositionally biased region" description="Low complexity" evidence="1">
    <location>
        <begin position="785"/>
        <end position="798"/>
    </location>
</feature>
<name>A0A9P1BQH7_9DINO</name>
<evidence type="ECO:0000313" key="4">
    <source>
        <dbReference type="Proteomes" id="UP001152797"/>
    </source>
</evidence>
<evidence type="ECO:0000313" key="3">
    <source>
        <dbReference type="EMBL" id="CAL4764999.1"/>
    </source>
</evidence>
<dbReference type="OrthoDB" id="479537at2759"/>
<dbReference type="EMBL" id="CAMXCT010000359">
    <property type="protein sequence ID" value="CAI3977687.1"/>
    <property type="molecule type" value="Genomic_DNA"/>
</dbReference>
<comment type="caution">
    <text evidence="2">The sequence shown here is derived from an EMBL/GenBank/DDBJ whole genome shotgun (WGS) entry which is preliminary data.</text>
</comment>
<proteinExistence type="predicted"/>
<accession>A0A9P1BQH7</accession>
<feature type="region of interest" description="Disordered" evidence="1">
    <location>
        <begin position="778"/>
        <end position="798"/>
    </location>
</feature>
<organism evidence="2">
    <name type="scientific">Cladocopium goreaui</name>
    <dbReference type="NCBI Taxonomy" id="2562237"/>
    <lineage>
        <taxon>Eukaryota</taxon>
        <taxon>Sar</taxon>
        <taxon>Alveolata</taxon>
        <taxon>Dinophyceae</taxon>
        <taxon>Suessiales</taxon>
        <taxon>Symbiodiniaceae</taxon>
        <taxon>Cladocopium</taxon>
    </lineage>
</organism>
<dbReference type="AlphaFoldDB" id="A0A9P1BQH7"/>
<reference evidence="2" key="1">
    <citation type="submission" date="2022-10" db="EMBL/GenBank/DDBJ databases">
        <authorList>
            <person name="Chen Y."/>
            <person name="Dougan E. K."/>
            <person name="Chan C."/>
            <person name="Rhodes N."/>
            <person name="Thang M."/>
        </authorList>
    </citation>
    <scope>NUCLEOTIDE SEQUENCE</scope>
</reference>
<gene>
    <name evidence="2" type="ORF">C1SCF055_LOCUS5809</name>
</gene>
<dbReference type="SUPFAM" id="SSF47823">
    <property type="entry name" value="lambda integrase-like, N-terminal domain"/>
    <property type="match status" value="1"/>
</dbReference>
<protein>
    <submittedName>
        <fullName evidence="3">Tyr recombinase domain-containing protein</fullName>
    </submittedName>
</protein>
<dbReference type="EMBL" id="CAMXCT030000359">
    <property type="protein sequence ID" value="CAL4764999.1"/>
    <property type="molecule type" value="Genomic_DNA"/>
</dbReference>
<keyword evidence="4" id="KW-1185">Reference proteome</keyword>
<sequence>MVGTFDLCTELLESLLQLQSSIVEFIKGKTQILNHFADLRGTLRELLSEFQDLHTTSLPCALAGTQSVETNIQGVQGEVEKQAQKLETNLKEGFESIGGYLQEVVRLLGERPVTMGESGAPLTPGMLGLRREVSEVLAIDFTNLQVLHEALEQPGGLASDSLADYVAARLGEEQLLIATELRQFREHTNRDMLRERRLMCRRLVRPRLEQPTVAAEEIQETFSNLIKREAMPLRQIRKTRLSQSLTLEVGNPLQVAEEERVRWAMALSQYIVVAELPVVTMIQETDDQQRAWCRIFGSRRAKTLRNRATTWKRFYAWLLLNRARHWPTKLGDVVDYLEGRIEDGCGPAAPQGLMGALALLETVGRVTDLAKLSRDRTLLDTIKNMQMQLQTGAAPRRPARPYLISSIIGLEILVCCPDYCNYARLIGWVMLLMCWMVLRADDVQWIDPTRMHMSGTCVRMILRQTKTTGPGRRAVEVPAYVARDASLSGEDWLGRGWELYHSDAFRNDRDYFLPSPNKDWSGGARKFLSLQNLNSYMRYVLSIVKKPLRGGRNVKSWMESGETLTSGELTNFWSGHSGRHWLPTHAANIGIPKEQRDYLGRWQAGAQESNAYVLSAKQIVTSIQRDVNKAICEGHVGLTEGELIEELKNYGQERGVVQRDGRWFHIMLRMPDYRYGLKTLYPTLQMLIEDDELEEMVAGWGQPVPLEEKEKAAGSKSTSVDMKYWVSKSRRTGFRRLHKKSCACGVQYWTVASYEEVDHIPKTGVDAWCRICFRAELEEQEEENSSTSGSSTSTDEEG</sequence>
<dbReference type="Proteomes" id="UP001152797">
    <property type="component" value="Unassembled WGS sequence"/>
</dbReference>
<evidence type="ECO:0000313" key="2">
    <source>
        <dbReference type="EMBL" id="CAI3977687.1"/>
    </source>
</evidence>
<evidence type="ECO:0000256" key="1">
    <source>
        <dbReference type="SAM" id="MobiDB-lite"/>
    </source>
</evidence>
<reference evidence="3 4" key="2">
    <citation type="submission" date="2024-05" db="EMBL/GenBank/DDBJ databases">
        <authorList>
            <person name="Chen Y."/>
            <person name="Shah S."/>
            <person name="Dougan E. K."/>
            <person name="Thang M."/>
            <person name="Chan C."/>
        </authorList>
    </citation>
    <scope>NUCLEOTIDE SEQUENCE [LARGE SCALE GENOMIC DNA]</scope>
</reference>
<dbReference type="EMBL" id="CAMXCT020000359">
    <property type="protein sequence ID" value="CAL1131062.1"/>
    <property type="molecule type" value="Genomic_DNA"/>
</dbReference>